<dbReference type="PROSITE" id="PS50181">
    <property type="entry name" value="FBOX"/>
    <property type="match status" value="1"/>
</dbReference>
<feature type="domain" description="F-box" evidence="2">
    <location>
        <begin position="53"/>
        <end position="100"/>
    </location>
</feature>
<dbReference type="OMA" id="SICRYEA"/>
<dbReference type="Gene3D" id="1.20.1280.50">
    <property type="match status" value="1"/>
</dbReference>
<evidence type="ECO:0000256" key="1">
    <source>
        <dbReference type="SAM" id="MobiDB-lite"/>
    </source>
</evidence>
<feature type="compositionally biased region" description="Basic and acidic residues" evidence="1">
    <location>
        <begin position="15"/>
        <end position="30"/>
    </location>
</feature>
<dbReference type="VEuPathDB" id="TriTrypDB:TvY486_1011470"/>
<evidence type="ECO:0000259" key="2">
    <source>
        <dbReference type="PROSITE" id="PS50181"/>
    </source>
</evidence>
<dbReference type="Pfam" id="PF12937">
    <property type="entry name" value="F-box-like"/>
    <property type="match status" value="1"/>
</dbReference>
<evidence type="ECO:0000313" key="3">
    <source>
        <dbReference type="EMBL" id="CCC52104.1"/>
    </source>
</evidence>
<dbReference type="SUPFAM" id="SSF81383">
    <property type="entry name" value="F-box domain"/>
    <property type="match status" value="1"/>
</dbReference>
<dbReference type="CDD" id="cd09917">
    <property type="entry name" value="F-box_SF"/>
    <property type="match status" value="1"/>
</dbReference>
<organism evidence="3">
    <name type="scientific">Trypanosoma vivax (strain Y486)</name>
    <dbReference type="NCBI Taxonomy" id="1055687"/>
    <lineage>
        <taxon>Eukaryota</taxon>
        <taxon>Discoba</taxon>
        <taxon>Euglenozoa</taxon>
        <taxon>Kinetoplastea</taxon>
        <taxon>Metakinetoplastina</taxon>
        <taxon>Trypanosomatida</taxon>
        <taxon>Trypanosomatidae</taxon>
        <taxon>Trypanosoma</taxon>
        <taxon>Duttonella</taxon>
    </lineage>
</organism>
<gene>
    <name evidence="3" type="ORF">TVY486_1011470</name>
</gene>
<reference evidence="3" key="1">
    <citation type="journal article" date="2012" name="Proc. Natl. Acad. Sci. U.S.A.">
        <title>Antigenic diversity is generated by distinct evolutionary mechanisms in African trypanosome species.</title>
        <authorList>
            <person name="Jackson A.P."/>
            <person name="Berry A."/>
            <person name="Aslett M."/>
            <person name="Allison H.C."/>
            <person name="Burton P."/>
            <person name="Vavrova-Anderson J."/>
            <person name="Brown R."/>
            <person name="Browne H."/>
            <person name="Corton N."/>
            <person name="Hauser H."/>
            <person name="Gamble J."/>
            <person name="Gilderthorp R."/>
            <person name="Marcello L."/>
            <person name="McQuillan J."/>
            <person name="Otto T.D."/>
            <person name="Quail M.A."/>
            <person name="Sanders M.J."/>
            <person name="van Tonder A."/>
            <person name="Ginger M.L."/>
            <person name="Field M.C."/>
            <person name="Barry J.D."/>
            <person name="Hertz-Fowler C."/>
            <person name="Berriman M."/>
        </authorList>
    </citation>
    <scope>NUCLEOTIDE SEQUENCE</scope>
    <source>
        <strain evidence="3">Y486</strain>
    </source>
</reference>
<dbReference type="EMBL" id="HE573026">
    <property type="protein sequence ID" value="CCC52104.1"/>
    <property type="molecule type" value="Genomic_DNA"/>
</dbReference>
<proteinExistence type="predicted"/>
<dbReference type="AlphaFoldDB" id="G0U894"/>
<feature type="region of interest" description="Disordered" evidence="1">
    <location>
        <begin position="391"/>
        <end position="414"/>
    </location>
</feature>
<dbReference type="InterPro" id="IPR036047">
    <property type="entry name" value="F-box-like_dom_sf"/>
</dbReference>
<sequence>MSWAERLRATLKPAESQDRCKSKKDDDQKHSCSPCEFNEVVNKSRGYCSRNTSFHFGRLPPDMWVLIFSFLNFREVQNVSCTCSLLWKIAHSRDSIWAVQLEYFRRDILSLRGDGRLLCTELVTSSFTSAYDKLKVERMLYDIDTRREWHFKDREGTDSSQVIFSCPLVLDDDNHEGSDAVNYGWGNEPFVPLDRVRIFRAVPLTLSRTDAFLYAGGGDHLNLIYEPSEYVMLCDCINRGDFTASRVGVLDCTEEEDQLFLLALRSTFHHAKQRSPPRSSRGEPRPFQHLFLRHFSGKLLSICRYEAEQILESLLRLPNVLDNFVVRSDQWRAPCFSGANSTPQMQTHYFIAPELCRHERIGLIIVDSVRMLVVLGRERVHQFDAQWGGEYEVSGGRGHSTPGEGMNPQPTRQP</sequence>
<feature type="region of interest" description="Disordered" evidence="1">
    <location>
        <begin position="1"/>
        <end position="31"/>
    </location>
</feature>
<dbReference type="InterPro" id="IPR001810">
    <property type="entry name" value="F-box_dom"/>
</dbReference>
<protein>
    <recommendedName>
        <fullName evidence="2">F-box domain-containing protein</fullName>
    </recommendedName>
</protein>
<name>G0U894_TRYVY</name>
<accession>G0U894</accession>